<dbReference type="Proteomes" id="UP000032142">
    <property type="component" value="Unassembled WGS sequence"/>
</dbReference>
<evidence type="ECO:0000313" key="3">
    <source>
        <dbReference type="Proteomes" id="UP000032142"/>
    </source>
</evidence>
<evidence type="ECO:0000256" key="1">
    <source>
        <dbReference type="SAM" id="MobiDB-lite"/>
    </source>
</evidence>
<comment type="caution">
    <text evidence="2">The sequence shown here is derived from an EMBL/GenBank/DDBJ whole genome shotgun (WGS) entry which is preliminary data.</text>
</comment>
<sequence length="25" mass="3049">MTYNKKTKPLYHTQNIETNYTQMSN</sequence>
<organism evidence="2 3">
    <name type="scientific">Gossypium arboreum</name>
    <name type="common">Tree cotton</name>
    <name type="synonym">Gossypium nanking</name>
    <dbReference type="NCBI Taxonomy" id="29729"/>
    <lineage>
        <taxon>Eukaryota</taxon>
        <taxon>Viridiplantae</taxon>
        <taxon>Streptophyta</taxon>
        <taxon>Embryophyta</taxon>
        <taxon>Tracheophyta</taxon>
        <taxon>Spermatophyta</taxon>
        <taxon>Magnoliopsida</taxon>
        <taxon>eudicotyledons</taxon>
        <taxon>Gunneridae</taxon>
        <taxon>Pentapetalae</taxon>
        <taxon>rosids</taxon>
        <taxon>malvids</taxon>
        <taxon>Malvales</taxon>
        <taxon>Malvaceae</taxon>
        <taxon>Malvoideae</taxon>
        <taxon>Gossypium</taxon>
    </lineage>
</organism>
<dbReference type="EMBL" id="JRRC01476540">
    <property type="protein sequence ID" value="KHG07539.1"/>
    <property type="molecule type" value="Genomic_DNA"/>
</dbReference>
<evidence type="ECO:0000313" key="2">
    <source>
        <dbReference type="EMBL" id="KHG07539.1"/>
    </source>
</evidence>
<protein>
    <submittedName>
        <fullName evidence="2">Uncharacterized protein</fullName>
    </submittedName>
</protein>
<accession>A0A0B0N6R2</accession>
<name>A0A0B0N6R2_GOSAR</name>
<keyword evidence="3" id="KW-1185">Reference proteome</keyword>
<gene>
    <name evidence="2" type="ORF">F383_34454</name>
</gene>
<feature type="compositionally biased region" description="Polar residues" evidence="1">
    <location>
        <begin position="12"/>
        <end position="25"/>
    </location>
</feature>
<feature type="region of interest" description="Disordered" evidence="1">
    <location>
        <begin position="1"/>
        <end position="25"/>
    </location>
</feature>
<proteinExistence type="predicted"/>
<dbReference type="AlphaFoldDB" id="A0A0B0N6R2"/>
<reference evidence="3" key="1">
    <citation type="submission" date="2014-09" db="EMBL/GenBank/DDBJ databases">
        <authorList>
            <person name="Mudge J."/>
            <person name="Ramaraj T."/>
            <person name="Lindquist I.E."/>
            <person name="Bharti A.K."/>
            <person name="Sundararajan A."/>
            <person name="Cameron C.T."/>
            <person name="Woodward J.E."/>
            <person name="May G.D."/>
            <person name="Brubaker C."/>
            <person name="Broadhvest J."/>
            <person name="Wilkins T.A."/>
        </authorList>
    </citation>
    <scope>NUCLEOTIDE SEQUENCE</scope>
    <source>
        <strain evidence="3">cv. AKA8401</strain>
    </source>
</reference>